<dbReference type="EMBL" id="KB456261">
    <property type="protein sequence ID" value="EMF15909.1"/>
    <property type="molecule type" value="Genomic_DNA"/>
</dbReference>
<dbReference type="OrthoDB" id="2115692at2759"/>
<dbReference type="PROSITE" id="PS51186">
    <property type="entry name" value="GNAT"/>
    <property type="match status" value="1"/>
</dbReference>
<dbReference type="GeneID" id="27898259"/>
<dbReference type="InterPro" id="IPR000182">
    <property type="entry name" value="GNAT_dom"/>
</dbReference>
<name>M3DDM4_SPHMS</name>
<keyword evidence="3" id="KW-0012">Acyltransferase</keyword>
<evidence type="ECO:0000313" key="4">
    <source>
        <dbReference type="Proteomes" id="UP000016931"/>
    </source>
</evidence>
<feature type="compositionally biased region" description="Acidic residues" evidence="1">
    <location>
        <begin position="287"/>
        <end position="299"/>
    </location>
</feature>
<dbReference type="RefSeq" id="XP_016764030.1">
    <property type="nucleotide sequence ID" value="XM_016901122.1"/>
</dbReference>
<dbReference type="PANTHER" id="PTHR42791">
    <property type="entry name" value="GNAT FAMILY ACETYLTRANSFERASE"/>
    <property type="match status" value="1"/>
</dbReference>
<dbReference type="InterPro" id="IPR016181">
    <property type="entry name" value="Acyl_CoA_acyltransferase"/>
</dbReference>
<dbReference type="Gene3D" id="3.40.630.30">
    <property type="match status" value="1"/>
</dbReference>
<organism evidence="3 4">
    <name type="scientific">Sphaerulina musiva (strain SO2202)</name>
    <name type="common">Poplar stem canker fungus</name>
    <name type="synonym">Septoria musiva</name>
    <dbReference type="NCBI Taxonomy" id="692275"/>
    <lineage>
        <taxon>Eukaryota</taxon>
        <taxon>Fungi</taxon>
        <taxon>Dikarya</taxon>
        <taxon>Ascomycota</taxon>
        <taxon>Pezizomycotina</taxon>
        <taxon>Dothideomycetes</taxon>
        <taxon>Dothideomycetidae</taxon>
        <taxon>Mycosphaerellales</taxon>
        <taxon>Mycosphaerellaceae</taxon>
        <taxon>Sphaerulina</taxon>
    </lineage>
</organism>
<dbReference type="PANTHER" id="PTHR42791:SF17">
    <property type="entry name" value="ACETYLTRANSFERASE, GNAT FAMILY FAMILY (AFU_ORTHOLOGUE AFUA_8G05690)"/>
    <property type="match status" value="1"/>
</dbReference>
<feature type="region of interest" description="Disordered" evidence="1">
    <location>
        <begin position="283"/>
        <end position="308"/>
    </location>
</feature>
<dbReference type="InterPro" id="IPR052523">
    <property type="entry name" value="Trichothecene_AcTrans"/>
</dbReference>
<dbReference type="HOGENOM" id="CLU_060131_6_5_1"/>
<dbReference type="GO" id="GO:0016747">
    <property type="term" value="F:acyltransferase activity, transferring groups other than amino-acyl groups"/>
    <property type="evidence" value="ECO:0007669"/>
    <property type="project" value="InterPro"/>
</dbReference>
<dbReference type="Pfam" id="PF13508">
    <property type="entry name" value="Acetyltransf_7"/>
    <property type="match status" value="1"/>
</dbReference>
<accession>M3DDM4</accession>
<feature type="compositionally biased region" description="Low complexity" evidence="1">
    <location>
        <begin position="127"/>
        <end position="137"/>
    </location>
</feature>
<dbReference type="eggNOG" id="ENOG502SQRM">
    <property type="taxonomic scope" value="Eukaryota"/>
</dbReference>
<reference evidence="3 4" key="1">
    <citation type="journal article" date="2012" name="PLoS Pathog.">
        <title>Diverse lifestyles and strategies of plant pathogenesis encoded in the genomes of eighteen Dothideomycetes fungi.</title>
        <authorList>
            <person name="Ohm R.A."/>
            <person name="Feau N."/>
            <person name="Henrissat B."/>
            <person name="Schoch C.L."/>
            <person name="Horwitz B.A."/>
            <person name="Barry K.W."/>
            <person name="Condon B.J."/>
            <person name="Copeland A.C."/>
            <person name="Dhillon B."/>
            <person name="Glaser F."/>
            <person name="Hesse C.N."/>
            <person name="Kosti I."/>
            <person name="LaButti K."/>
            <person name="Lindquist E.A."/>
            <person name="Lucas S."/>
            <person name="Salamov A.A."/>
            <person name="Bradshaw R.E."/>
            <person name="Ciuffetti L."/>
            <person name="Hamelin R.C."/>
            <person name="Kema G.H.J."/>
            <person name="Lawrence C."/>
            <person name="Scott J.A."/>
            <person name="Spatafora J.W."/>
            <person name="Turgeon B.G."/>
            <person name="de Wit P.J.G.M."/>
            <person name="Zhong S."/>
            <person name="Goodwin S.B."/>
            <person name="Grigoriev I.V."/>
        </authorList>
    </citation>
    <scope>NUCLEOTIDE SEQUENCE [LARGE SCALE GENOMIC DNA]</scope>
    <source>
        <strain evidence="3 4">SO2202</strain>
    </source>
</reference>
<feature type="compositionally biased region" description="Low complexity" evidence="1">
    <location>
        <begin position="82"/>
        <end position="114"/>
    </location>
</feature>
<proteinExistence type="predicted"/>
<dbReference type="CDD" id="cd04301">
    <property type="entry name" value="NAT_SF"/>
    <property type="match status" value="1"/>
</dbReference>
<feature type="domain" description="N-acetyltransferase" evidence="2">
    <location>
        <begin position="136"/>
        <end position="278"/>
    </location>
</feature>
<keyword evidence="3" id="KW-0808">Transferase</keyword>
<dbReference type="Proteomes" id="UP000016931">
    <property type="component" value="Unassembled WGS sequence"/>
</dbReference>
<dbReference type="STRING" id="692275.M3DDM4"/>
<gene>
    <name evidence="3" type="ORF">SEPMUDRAFT_114971</name>
</gene>
<evidence type="ECO:0000313" key="3">
    <source>
        <dbReference type="EMBL" id="EMF15909.1"/>
    </source>
</evidence>
<protein>
    <submittedName>
        <fullName evidence="3">Acyl-CoA N-acyltransferase</fullName>
    </submittedName>
</protein>
<dbReference type="OMA" id="RRYIYCH"/>
<dbReference type="AlphaFoldDB" id="M3DDM4"/>
<dbReference type="SUPFAM" id="SSF55729">
    <property type="entry name" value="Acyl-CoA N-acyltransferases (Nat)"/>
    <property type="match status" value="1"/>
</dbReference>
<evidence type="ECO:0000256" key="1">
    <source>
        <dbReference type="SAM" id="MobiDB-lite"/>
    </source>
</evidence>
<sequence>MSSSASSPLTLQIRPATEADIPQIIEIQFSAFEGDPYQEALFPSDDYYSPETRQAAVDRTLKYWNTDPTARWMVCCSSSNTCESSSDSSSKSSSSSSSSKTHPASTSSSSLSPSNTHINSNIIIKNPQNTPSTTTTQFPQDRPILGFALWNIYAHPRPRSEWAQLPTVDWCSGRQAEIAQNFLSMNALLRQRIWQGRPYILLNLLCVHQRFQRRGVGMELVRWGIMEMEKLGLAMYLEASQAGLGLYRKLGFREVDVGVVRAEEWDGDHERRYIAMVKDSAITGKEEEGEKEEEEQEGEAEVKVGERA</sequence>
<keyword evidence="4" id="KW-1185">Reference proteome</keyword>
<feature type="region of interest" description="Disordered" evidence="1">
    <location>
        <begin position="82"/>
        <end position="137"/>
    </location>
</feature>
<evidence type="ECO:0000259" key="2">
    <source>
        <dbReference type="PROSITE" id="PS51186"/>
    </source>
</evidence>